<feature type="domain" description="Multidrug resistance protein MdtA-like barrel-sandwich hybrid" evidence="6">
    <location>
        <begin position="134"/>
        <end position="261"/>
    </location>
</feature>
<dbReference type="Pfam" id="PF25876">
    <property type="entry name" value="HH_MFP_RND"/>
    <property type="match status" value="1"/>
</dbReference>
<proteinExistence type="inferred from homology"/>
<dbReference type="Gene3D" id="2.40.420.20">
    <property type="match status" value="1"/>
</dbReference>
<dbReference type="EMBL" id="BGJZ01000353">
    <property type="protein sequence ID" value="GBH13520.1"/>
    <property type="molecule type" value="Genomic_DNA"/>
</dbReference>
<dbReference type="AlphaFoldDB" id="A0A2V0QY00"/>
<protein>
    <submittedName>
        <fullName evidence="9">Multidrug efflux pump subunit AcrA</fullName>
    </submittedName>
</protein>
<dbReference type="Gene3D" id="2.40.30.170">
    <property type="match status" value="1"/>
</dbReference>
<evidence type="ECO:0000259" key="6">
    <source>
        <dbReference type="Pfam" id="PF25917"/>
    </source>
</evidence>
<evidence type="ECO:0000256" key="4">
    <source>
        <dbReference type="ARBA" id="ARBA00023054"/>
    </source>
</evidence>
<accession>A0A2V0QY00</accession>
<name>A0A2V0QY00_PSESF</name>
<evidence type="ECO:0000256" key="1">
    <source>
        <dbReference type="ARBA" id="ARBA00004196"/>
    </source>
</evidence>
<comment type="subcellular location">
    <subcellularLocation>
        <location evidence="1">Cell envelope</location>
    </subcellularLocation>
</comment>
<evidence type="ECO:0000313" key="10">
    <source>
        <dbReference type="Proteomes" id="UP000247480"/>
    </source>
</evidence>
<comment type="caution">
    <text evidence="9">The sequence shown here is derived from an EMBL/GenBank/DDBJ whole genome shotgun (WGS) entry which is preliminary data.</text>
</comment>
<feature type="domain" description="Multidrug resistance protein MdtA-like C-terminal permuted SH3" evidence="8">
    <location>
        <begin position="357"/>
        <end position="416"/>
    </location>
</feature>
<organism evidence="9 10">
    <name type="scientific">Pseudomonas syringae pv. actinidiae</name>
    <dbReference type="NCBI Taxonomy" id="103796"/>
    <lineage>
        <taxon>Bacteria</taxon>
        <taxon>Pseudomonadati</taxon>
        <taxon>Pseudomonadota</taxon>
        <taxon>Gammaproteobacteria</taxon>
        <taxon>Pseudomonadales</taxon>
        <taxon>Pseudomonadaceae</taxon>
        <taxon>Pseudomonas</taxon>
        <taxon>Pseudomonas syringae</taxon>
    </lineage>
</organism>
<dbReference type="Pfam" id="PF25954">
    <property type="entry name" value="Beta-barrel_RND_2"/>
    <property type="match status" value="1"/>
</dbReference>
<dbReference type="GO" id="GO:0015562">
    <property type="term" value="F:efflux transmembrane transporter activity"/>
    <property type="evidence" value="ECO:0007669"/>
    <property type="project" value="TreeGrafter"/>
</dbReference>
<evidence type="ECO:0000256" key="3">
    <source>
        <dbReference type="ARBA" id="ARBA00022448"/>
    </source>
</evidence>
<dbReference type="PANTHER" id="PTHR30469:SF18">
    <property type="entry name" value="RESISTANCE-NODULATION-CELL DIVISION (RND) EFFLUX MEMBRANE FUSION PROTEIN-RELATED"/>
    <property type="match status" value="1"/>
</dbReference>
<evidence type="ECO:0000313" key="9">
    <source>
        <dbReference type="EMBL" id="GBH13520.1"/>
    </source>
</evidence>
<dbReference type="Gene3D" id="2.40.50.100">
    <property type="match status" value="1"/>
</dbReference>
<dbReference type="NCBIfam" id="TIGR01730">
    <property type="entry name" value="RND_mfp"/>
    <property type="match status" value="1"/>
</dbReference>
<dbReference type="Pfam" id="PF25917">
    <property type="entry name" value="BSH_RND"/>
    <property type="match status" value="1"/>
</dbReference>
<feature type="domain" description="Multidrug resistance protein MdtA-like alpha-helical hairpin" evidence="5">
    <location>
        <begin position="168"/>
        <end position="237"/>
    </location>
</feature>
<evidence type="ECO:0000256" key="2">
    <source>
        <dbReference type="ARBA" id="ARBA00009477"/>
    </source>
</evidence>
<dbReference type="InterPro" id="IPR058624">
    <property type="entry name" value="MdtA-like_HH"/>
</dbReference>
<keyword evidence="3" id="KW-0813">Transport</keyword>
<evidence type="ECO:0000259" key="7">
    <source>
        <dbReference type="Pfam" id="PF25954"/>
    </source>
</evidence>
<sequence length="439" mass="46627">MTIGFAIGIWLGQPIIGLSIYSCAKFDCSLMRSDHSPMNPHPRLQSHSHAILSPLSRPHPAAAQGVCMPVRLSRLVTFGLAAAFAALAGCGEEKPLAPELPRVYVQSVKSADFAASVALTGDVQARVQTPLSFRVNGKIIQRNVDVGDRVTARQVLARLDPKDLQINVDSATAAVAAEQARVSQASAAFVRQQKLLPKGYTSRSEYDSAQAAVRGSESSLKAAQAQLANAREQLSYTALVADAPGVITARQAEVGQVVQATVPIFDLARDGERDAVFNVYESLFVQPPTDQAVQVTLLDNPKITVSGKVREVTPAVSAQTGTLQIKIALDPLPEGMDLGSVVSVALSAPANASVELPWSALTKDLGEHLGKPAVWVVDEQGKVNLRKVTVTRYLTSKVIIGDGLKGGENVVIAGGQLLHPDMQVEIAQQPKQQNAQVQP</sequence>
<dbReference type="Pfam" id="PF25967">
    <property type="entry name" value="RND-MFP_C"/>
    <property type="match status" value="1"/>
</dbReference>
<comment type="similarity">
    <text evidence="2">Belongs to the membrane fusion protein (MFP) (TC 8.A.1) family.</text>
</comment>
<keyword evidence="4" id="KW-0175">Coiled coil</keyword>
<dbReference type="SUPFAM" id="SSF111369">
    <property type="entry name" value="HlyD-like secretion proteins"/>
    <property type="match status" value="1"/>
</dbReference>
<evidence type="ECO:0000259" key="5">
    <source>
        <dbReference type="Pfam" id="PF25876"/>
    </source>
</evidence>
<evidence type="ECO:0000259" key="8">
    <source>
        <dbReference type="Pfam" id="PF25967"/>
    </source>
</evidence>
<dbReference type="Proteomes" id="UP000247480">
    <property type="component" value="Unassembled WGS sequence"/>
</dbReference>
<gene>
    <name evidence="9" type="ORF">KPSA1_07009</name>
</gene>
<dbReference type="InterPro" id="IPR058625">
    <property type="entry name" value="MdtA-like_BSH"/>
</dbReference>
<dbReference type="Gene3D" id="1.10.287.470">
    <property type="entry name" value="Helix hairpin bin"/>
    <property type="match status" value="1"/>
</dbReference>
<dbReference type="InterPro" id="IPR058792">
    <property type="entry name" value="Beta-barrel_RND_2"/>
</dbReference>
<dbReference type="InterPro" id="IPR006143">
    <property type="entry name" value="RND_pump_MFP"/>
</dbReference>
<dbReference type="PANTHER" id="PTHR30469">
    <property type="entry name" value="MULTIDRUG RESISTANCE PROTEIN MDTA"/>
    <property type="match status" value="1"/>
</dbReference>
<dbReference type="InterPro" id="IPR058627">
    <property type="entry name" value="MdtA-like_C"/>
</dbReference>
<dbReference type="GO" id="GO:1990281">
    <property type="term" value="C:efflux pump complex"/>
    <property type="evidence" value="ECO:0007669"/>
    <property type="project" value="TreeGrafter"/>
</dbReference>
<reference evidence="9 10" key="1">
    <citation type="submission" date="2018-04" db="EMBL/GenBank/DDBJ databases">
        <title>Draft genome sequence of Pseudomonas syringae pv. actinidiae biovar 1 strains isolated from kiwifruit in Kagawa prefecture.</title>
        <authorList>
            <person name="Tabuchi M."/>
            <person name="Saito M."/>
            <person name="Fujiwara S."/>
            <person name="Sasa N."/>
            <person name="Akimitsu K."/>
            <person name="Gomi K."/>
            <person name="Konishi-Sugita S."/>
            <person name="Hamano K."/>
            <person name="Kataoka I."/>
        </authorList>
    </citation>
    <scope>NUCLEOTIDE SEQUENCE [LARGE SCALE GENOMIC DNA]</scope>
    <source>
        <strain evidence="9 10">MAFF212206</strain>
    </source>
</reference>
<feature type="domain" description="CusB-like beta-barrel" evidence="7">
    <location>
        <begin position="277"/>
        <end position="347"/>
    </location>
</feature>